<feature type="region of interest" description="Disordered" evidence="5">
    <location>
        <begin position="1"/>
        <end position="75"/>
    </location>
</feature>
<organism evidence="8 9">
    <name type="scientific">Ophiostoma piceae (strain UAMH 11346)</name>
    <name type="common">Sap stain fungus</name>
    <dbReference type="NCBI Taxonomy" id="1262450"/>
    <lineage>
        <taxon>Eukaryota</taxon>
        <taxon>Fungi</taxon>
        <taxon>Dikarya</taxon>
        <taxon>Ascomycota</taxon>
        <taxon>Pezizomycotina</taxon>
        <taxon>Sordariomycetes</taxon>
        <taxon>Sordariomycetidae</taxon>
        <taxon>Ophiostomatales</taxon>
        <taxon>Ophiostomataceae</taxon>
        <taxon>Ophiostoma</taxon>
    </lineage>
</organism>
<feature type="compositionally biased region" description="Polar residues" evidence="5">
    <location>
        <begin position="18"/>
        <end position="28"/>
    </location>
</feature>
<dbReference type="HOGENOM" id="CLU_008455_8_0_1"/>
<feature type="transmembrane region" description="Helical" evidence="6">
    <location>
        <begin position="451"/>
        <end position="472"/>
    </location>
</feature>
<feature type="transmembrane region" description="Helical" evidence="6">
    <location>
        <begin position="545"/>
        <end position="568"/>
    </location>
</feature>
<dbReference type="InterPro" id="IPR036259">
    <property type="entry name" value="MFS_trans_sf"/>
</dbReference>
<feature type="transmembrane region" description="Helical" evidence="6">
    <location>
        <begin position="279"/>
        <end position="304"/>
    </location>
</feature>
<comment type="subcellular location">
    <subcellularLocation>
        <location evidence="1">Membrane</location>
        <topology evidence="1">Multi-pass membrane protein</topology>
    </subcellularLocation>
</comment>
<dbReference type="Proteomes" id="UP000016923">
    <property type="component" value="Unassembled WGS sequence"/>
</dbReference>
<feature type="transmembrane region" description="Helical" evidence="6">
    <location>
        <begin position="310"/>
        <end position="329"/>
    </location>
</feature>
<evidence type="ECO:0000256" key="1">
    <source>
        <dbReference type="ARBA" id="ARBA00004141"/>
    </source>
</evidence>
<dbReference type="InterPro" id="IPR011701">
    <property type="entry name" value="MFS"/>
</dbReference>
<evidence type="ECO:0000313" key="8">
    <source>
        <dbReference type="EMBL" id="EPE02193.1"/>
    </source>
</evidence>
<keyword evidence="2 6" id="KW-0812">Transmembrane</keyword>
<dbReference type="OMA" id="GNYFMRY"/>
<dbReference type="FunFam" id="1.20.1250.20:FF:000354">
    <property type="entry name" value="MFS general substrate transporter"/>
    <property type="match status" value="1"/>
</dbReference>
<keyword evidence="4 6" id="KW-0472">Membrane</keyword>
<dbReference type="SUPFAM" id="SSF103473">
    <property type="entry name" value="MFS general substrate transporter"/>
    <property type="match status" value="1"/>
</dbReference>
<proteinExistence type="predicted"/>
<feature type="transmembrane region" description="Helical" evidence="6">
    <location>
        <begin position="409"/>
        <end position="430"/>
    </location>
</feature>
<feature type="transmembrane region" description="Helical" evidence="6">
    <location>
        <begin position="365"/>
        <end position="389"/>
    </location>
</feature>
<accession>S3C7P1</accession>
<evidence type="ECO:0000256" key="6">
    <source>
        <dbReference type="SAM" id="Phobius"/>
    </source>
</evidence>
<sequence>MADRKEEPQNRGPGQADSIVQPTLQEPENNSEKTLQKESQNESPKTILPVKQEAEPISEPARHGPHSVASSASSSVSVALADDGGDIDIEANRHANTNIVRTKSTATVPANAELMCALTHTSSLGPDTPAQPWSSYVEIPDEFYDRVKPRRKVAIVALMSFCSLLAPISSTTVLPAVPDVASTFHTTGSIVNISNALFLFSMGLSPIVWSPLSEVYGRRNITIVTASLFFCCNLGTALSPNLAAYFVFRIMTAFEGTAFILVGSATVGDIYRPSERATAMGWFLSGTLVGPALGPFLGGIIVTYRSWRVIFWLQTALSAFAFVGVVLLMPETIYTKKIDSLVGMTFREKARVLAPMLNPTRVVRLFIYPNLVMTGAASSALLFNMYAVLTPIRYVLNPRFNLTTPMQSGLFYLAPGGGYVVGTFFGGRYADYMLRRWVIKRGGVRVPEDRLRSALPFFGIAIPACMLIYGWTVECGVGGIPLAVIVLFLQGVAQLFCFPSINTYCLDVMQGRGSEVIAANYFIRYLFACLSTATVLPAIEHIGVGWYSTISALFLVVSAIGVACAIHWGQEWREKTDRYRNAKRKAAYEKEHGSS</sequence>
<gene>
    <name evidence="8" type="ORF">F503_06109</name>
</gene>
<evidence type="ECO:0000259" key="7">
    <source>
        <dbReference type="PROSITE" id="PS50850"/>
    </source>
</evidence>
<dbReference type="VEuPathDB" id="FungiDB:F503_06109"/>
<feature type="transmembrane region" description="Helical" evidence="6">
    <location>
        <begin position="221"/>
        <end position="240"/>
    </location>
</feature>
<dbReference type="Pfam" id="PF07690">
    <property type="entry name" value="MFS_1"/>
    <property type="match status" value="1"/>
</dbReference>
<dbReference type="GO" id="GO:0005886">
    <property type="term" value="C:plasma membrane"/>
    <property type="evidence" value="ECO:0007669"/>
    <property type="project" value="TreeGrafter"/>
</dbReference>
<dbReference type="PANTHER" id="PTHR23502">
    <property type="entry name" value="MAJOR FACILITATOR SUPERFAMILY"/>
    <property type="match status" value="1"/>
</dbReference>
<feature type="transmembrane region" description="Helical" evidence="6">
    <location>
        <begin position="246"/>
        <end position="267"/>
    </location>
</feature>
<keyword evidence="3 6" id="KW-1133">Transmembrane helix</keyword>
<dbReference type="InterPro" id="IPR020846">
    <property type="entry name" value="MFS_dom"/>
</dbReference>
<feature type="transmembrane region" description="Helical" evidence="6">
    <location>
        <begin position="478"/>
        <end position="501"/>
    </location>
</feature>
<dbReference type="EMBL" id="KE148184">
    <property type="protein sequence ID" value="EPE02193.1"/>
    <property type="molecule type" value="Genomic_DNA"/>
</dbReference>
<dbReference type="AlphaFoldDB" id="S3C7P1"/>
<dbReference type="PROSITE" id="PS50850">
    <property type="entry name" value="MFS"/>
    <property type="match status" value="1"/>
</dbReference>
<dbReference type="GO" id="GO:0022857">
    <property type="term" value="F:transmembrane transporter activity"/>
    <property type="evidence" value="ECO:0007669"/>
    <property type="project" value="InterPro"/>
</dbReference>
<keyword evidence="9" id="KW-1185">Reference proteome</keyword>
<name>S3C7P1_OPHP1</name>
<feature type="transmembrane region" description="Helical" evidence="6">
    <location>
        <begin position="153"/>
        <end position="177"/>
    </location>
</feature>
<reference evidence="8 9" key="1">
    <citation type="journal article" date="2013" name="BMC Genomics">
        <title>The genome and transcriptome of the pine saprophyte Ophiostoma piceae, and a comparison with the bark beetle-associated pine pathogen Grosmannia clavigera.</title>
        <authorList>
            <person name="Haridas S."/>
            <person name="Wang Y."/>
            <person name="Lim L."/>
            <person name="Massoumi Alamouti S."/>
            <person name="Jackman S."/>
            <person name="Docking R."/>
            <person name="Robertson G."/>
            <person name="Birol I."/>
            <person name="Bohlmann J."/>
            <person name="Breuil C."/>
        </authorList>
    </citation>
    <scope>NUCLEOTIDE SEQUENCE [LARGE SCALE GENOMIC DNA]</scope>
    <source>
        <strain evidence="8 9">UAMH 11346</strain>
    </source>
</reference>
<dbReference type="eggNOG" id="KOG0255">
    <property type="taxonomic scope" value="Eukaryota"/>
</dbReference>
<feature type="compositionally biased region" description="Basic and acidic residues" evidence="5">
    <location>
        <begin position="30"/>
        <end position="40"/>
    </location>
</feature>
<evidence type="ECO:0000256" key="2">
    <source>
        <dbReference type="ARBA" id="ARBA00022692"/>
    </source>
</evidence>
<evidence type="ECO:0000256" key="4">
    <source>
        <dbReference type="ARBA" id="ARBA00023136"/>
    </source>
</evidence>
<dbReference type="PANTHER" id="PTHR23502:SF64">
    <property type="entry name" value="TRANSPORTER, PUTATIVE (AFU_ORTHOLOGUE AFUA_3G11760)-RELATED"/>
    <property type="match status" value="1"/>
</dbReference>
<evidence type="ECO:0000256" key="5">
    <source>
        <dbReference type="SAM" id="MobiDB-lite"/>
    </source>
</evidence>
<protein>
    <submittedName>
        <fullName evidence="8">Major facilitator superfamily transporter</fullName>
    </submittedName>
</protein>
<evidence type="ECO:0000256" key="3">
    <source>
        <dbReference type="ARBA" id="ARBA00022989"/>
    </source>
</evidence>
<dbReference type="OrthoDB" id="3066029at2759"/>
<feature type="transmembrane region" description="Helical" evidence="6">
    <location>
        <begin position="189"/>
        <end position="209"/>
    </location>
</feature>
<feature type="domain" description="Major facilitator superfamily (MFS) profile" evidence="7">
    <location>
        <begin position="155"/>
        <end position="573"/>
    </location>
</feature>
<dbReference type="Gene3D" id="1.20.1250.20">
    <property type="entry name" value="MFS general substrate transporter like domains"/>
    <property type="match status" value="1"/>
</dbReference>
<dbReference type="STRING" id="1262450.S3C7P1"/>
<feature type="transmembrane region" description="Helical" evidence="6">
    <location>
        <begin position="522"/>
        <end position="539"/>
    </location>
</feature>
<evidence type="ECO:0000313" key="9">
    <source>
        <dbReference type="Proteomes" id="UP000016923"/>
    </source>
</evidence>